<dbReference type="AlphaFoldDB" id="A0A1I8BLI2"/>
<dbReference type="CDD" id="cd11397">
    <property type="entry name" value="bHLHzip_MITF_like"/>
    <property type="match status" value="1"/>
</dbReference>
<feature type="domain" description="BHLH" evidence="8">
    <location>
        <begin position="286"/>
        <end position="339"/>
    </location>
</feature>
<dbReference type="PANTHER" id="PTHR45776">
    <property type="entry name" value="MIP04163P"/>
    <property type="match status" value="1"/>
</dbReference>
<evidence type="ECO:0000256" key="3">
    <source>
        <dbReference type="ARBA" id="ARBA00023015"/>
    </source>
</evidence>
<comment type="subcellular location">
    <subcellularLocation>
        <location evidence="1">Nucleus</location>
    </subcellularLocation>
</comment>
<dbReference type="InterPro" id="IPR036638">
    <property type="entry name" value="HLH_DNA-bd_sf"/>
</dbReference>
<accession>A0A1I8BLI2</accession>
<dbReference type="WBParaSite" id="MhA1_Contig2854.frz3.gene1">
    <property type="protein sequence ID" value="MhA1_Contig2854.frz3.gene1"/>
    <property type="gene ID" value="MhA1_Contig2854.frz3.gene1"/>
</dbReference>
<evidence type="ECO:0000256" key="5">
    <source>
        <dbReference type="ARBA" id="ARBA00023163"/>
    </source>
</evidence>
<evidence type="ECO:0000256" key="2">
    <source>
        <dbReference type="ARBA" id="ARBA00008289"/>
    </source>
</evidence>
<feature type="region of interest" description="Disordered" evidence="7">
    <location>
        <begin position="1"/>
        <end position="27"/>
    </location>
</feature>
<dbReference type="PANTHER" id="PTHR45776:SF2">
    <property type="entry name" value="MIP04163P"/>
    <property type="match status" value="1"/>
</dbReference>
<dbReference type="PROSITE" id="PS50888">
    <property type="entry name" value="BHLH"/>
    <property type="match status" value="1"/>
</dbReference>
<evidence type="ECO:0000256" key="4">
    <source>
        <dbReference type="ARBA" id="ARBA00023125"/>
    </source>
</evidence>
<name>A0A1I8BLI2_MELHA</name>
<dbReference type="SMART" id="SM00353">
    <property type="entry name" value="HLH"/>
    <property type="match status" value="1"/>
</dbReference>
<dbReference type="SUPFAM" id="SSF47459">
    <property type="entry name" value="HLH, helix-loop-helix DNA-binding domain"/>
    <property type="match status" value="1"/>
</dbReference>
<dbReference type="Gene3D" id="4.10.280.10">
    <property type="entry name" value="Helix-loop-helix DNA-binding domain"/>
    <property type="match status" value="1"/>
</dbReference>
<evidence type="ECO:0000259" key="8">
    <source>
        <dbReference type="PROSITE" id="PS50888"/>
    </source>
</evidence>
<dbReference type="Proteomes" id="UP000095281">
    <property type="component" value="Unplaced"/>
</dbReference>
<sequence>MLQNFLQQQQHSSQQRTENNTESQQQQQQLDEFIIDEILSLEGEQQQQANNRQNNYICPTSIQQQQSSRPIPLSTACSRDSSNASIQSGSPGFQTASGGFALYSPKNDNDFRQIISSSAPTSCEIEYVPELENQNILLLNNNQNNYSMEYIKNKEKEKNEIVEDDEEEEEEFVDEWENGEKEEKGENNFVKIENKQKILENNSFLNGQKSVLKRKNSFVGVCGERKRGIKKEQKLREIVLRNFIRRGVSGVSTSGPDAVNGRGSQHSQAINRDLNMTEVEIYKDRRKKDIHNMIERRRRYNINDRIKELGLMLPKSTAEEMKLNKGTILKASCDYIRQLQKDREIMIRHQQKTTKLEELAKQYFQRIQDLENQLEKNGINIPPCKLPAPNALSPPICLPSSTQHGKCIKQEPSEELIGSFSPSSTPQAKIACSLQEMQIASPTSSHASLLKMSNIQQQFGHSPFIIGSAPTDMANYLNQHVLNNSTNNSLNILQQQQQPMEFGSNWNTQSQLGQIFNTGNYGELNMEEFAFQHNRGPLQGQDPLMSQHGGSLSNQLSPVIQWDQSSFSPGHEANH</sequence>
<keyword evidence="4" id="KW-0238">DNA-binding</keyword>
<dbReference type="GO" id="GO:0046983">
    <property type="term" value="F:protein dimerization activity"/>
    <property type="evidence" value="ECO:0007669"/>
    <property type="project" value="InterPro"/>
</dbReference>
<dbReference type="GO" id="GO:0000978">
    <property type="term" value="F:RNA polymerase II cis-regulatory region sequence-specific DNA binding"/>
    <property type="evidence" value="ECO:0007669"/>
    <property type="project" value="TreeGrafter"/>
</dbReference>
<comment type="similarity">
    <text evidence="2">Belongs to the MiT/TFE family.</text>
</comment>
<dbReference type="InterPro" id="IPR011598">
    <property type="entry name" value="bHLH_dom"/>
</dbReference>
<protein>
    <submittedName>
        <fullName evidence="10">BHLH domain-containing protein</fullName>
    </submittedName>
</protein>
<keyword evidence="6" id="KW-0539">Nucleus</keyword>
<proteinExistence type="inferred from homology"/>
<evidence type="ECO:0000256" key="6">
    <source>
        <dbReference type="ARBA" id="ARBA00023242"/>
    </source>
</evidence>
<evidence type="ECO:0000313" key="10">
    <source>
        <dbReference type="WBParaSite" id="MhA1_Contig2854.frz3.gene1"/>
    </source>
</evidence>
<feature type="compositionally biased region" description="Low complexity" evidence="7">
    <location>
        <begin position="7"/>
        <end position="27"/>
    </location>
</feature>
<keyword evidence="5" id="KW-0804">Transcription</keyword>
<reference evidence="10" key="1">
    <citation type="submission" date="2016-11" db="UniProtKB">
        <authorList>
            <consortium name="WormBaseParasite"/>
        </authorList>
    </citation>
    <scope>IDENTIFICATION</scope>
</reference>
<dbReference type="GO" id="GO:0000981">
    <property type="term" value="F:DNA-binding transcription factor activity, RNA polymerase II-specific"/>
    <property type="evidence" value="ECO:0007669"/>
    <property type="project" value="TreeGrafter"/>
</dbReference>
<keyword evidence="3" id="KW-0805">Transcription regulation</keyword>
<evidence type="ECO:0000256" key="7">
    <source>
        <dbReference type="SAM" id="MobiDB-lite"/>
    </source>
</evidence>
<organism evidence="9 10">
    <name type="scientific">Meloidogyne hapla</name>
    <name type="common">Root-knot nematode worm</name>
    <dbReference type="NCBI Taxonomy" id="6305"/>
    <lineage>
        <taxon>Eukaryota</taxon>
        <taxon>Metazoa</taxon>
        <taxon>Ecdysozoa</taxon>
        <taxon>Nematoda</taxon>
        <taxon>Chromadorea</taxon>
        <taxon>Rhabditida</taxon>
        <taxon>Tylenchina</taxon>
        <taxon>Tylenchomorpha</taxon>
        <taxon>Tylenchoidea</taxon>
        <taxon>Meloidogynidae</taxon>
        <taxon>Meloidogyninae</taxon>
        <taxon>Meloidogyne</taxon>
    </lineage>
</organism>
<evidence type="ECO:0000313" key="9">
    <source>
        <dbReference type="Proteomes" id="UP000095281"/>
    </source>
</evidence>
<dbReference type="GO" id="GO:0005634">
    <property type="term" value="C:nucleus"/>
    <property type="evidence" value="ECO:0007669"/>
    <property type="project" value="UniProtKB-SubCell"/>
</dbReference>
<evidence type="ECO:0000256" key="1">
    <source>
        <dbReference type="ARBA" id="ARBA00004123"/>
    </source>
</evidence>
<dbReference type="Pfam" id="PF00010">
    <property type="entry name" value="HLH"/>
    <property type="match status" value="1"/>
</dbReference>
<keyword evidence="9" id="KW-1185">Reference proteome</keyword>